<dbReference type="GeneTree" id="ENSGT01150000289002"/>
<reference evidence="1" key="4">
    <citation type="submission" date="2025-08" db="UniProtKB">
        <authorList>
            <consortium name="Ensembl"/>
        </authorList>
    </citation>
    <scope>IDENTIFICATION</scope>
</reference>
<dbReference type="Proteomes" id="UP000314986">
    <property type="component" value="Unassembled WGS sequence"/>
</dbReference>
<accession>A0A4W3GVX4</accession>
<dbReference type="InParanoid" id="A0A4W3GVX4"/>
<protein>
    <submittedName>
        <fullName evidence="1">Transcription factor 12-like</fullName>
    </submittedName>
</protein>
<dbReference type="OMA" id="LMYFYNG"/>
<evidence type="ECO:0000313" key="1">
    <source>
        <dbReference type="Ensembl" id="ENSCMIP00000007761.1"/>
    </source>
</evidence>
<reference evidence="2" key="1">
    <citation type="journal article" date="2006" name="Science">
        <title>Ancient noncoding elements conserved in the human genome.</title>
        <authorList>
            <person name="Venkatesh B."/>
            <person name="Kirkness E.F."/>
            <person name="Loh Y.H."/>
            <person name="Halpern A.L."/>
            <person name="Lee A.P."/>
            <person name="Johnson J."/>
            <person name="Dandona N."/>
            <person name="Viswanathan L.D."/>
            <person name="Tay A."/>
            <person name="Venter J.C."/>
            <person name="Strausberg R.L."/>
            <person name="Brenner S."/>
        </authorList>
    </citation>
    <scope>NUCLEOTIDE SEQUENCE [LARGE SCALE GENOMIC DNA]</scope>
</reference>
<name>A0A4W3GVX4_CALMI</name>
<evidence type="ECO:0000313" key="2">
    <source>
        <dbReference type="Proteomes" id="UP000314986"/>
    </source>
</evidence>
<reference evidence="1" key="5">
    <citation type="submission" date="2025-09" db="UniProtKB">
        <authorList>
            <consortium name="Ensembl"/>
        </authorList>
    </citation>
    <scope>IDENTIFICATION</scope>
</reference>
<dbReference type="Ensembl" id="ENSCMIT00000007987.1">
    <property type="protein sequence ID" value="ENSCMIP00000007761.1"/>
    <property type="gene ID" value="ENSCMIG00000004213.1"/>
</dbReference>
<keyword evidence="2" id="KW-1185">Reference proteome</keyword>
<organism evidence="1 2">
    <name type="scientific">Callorhinchus milii</name>
    <name type="common">Ghost shark</name>
    <dbReference type="NCBI Taxonomy" id="7868"/>
    <lineage>
        <taxon>Eukaryota</taxon>
        <taxon>Metazoa</taxon>
        <taxon>Chordata</taxon>
        <taxon>Craniata</taxon>
        <taxon>Vertebrata</taxon>
        <taxon>Chondrichthyes</taxon>
        <taxon>Holocephali</taxon>
        <taxon>Chimaeriformes</taxon>
        <taxon>Callorhinchidae</taxon>
        <taxon>Callorhinchus</taxon>
    </lineage>
</organism>
<proteinExistence type="predicted"/>
<reference evidence="2" key="2">
    <citation type="journal article" date="2007" name="PLoS Biol.">
        <title>Survey sequencing and comparative analysis of the elephant shark (Callorhinchus milii) genome.</title>
        <authorList>
            <person name="Venkatesh B."/>
            <person name="Kirkness E.F."/>
            <person name="Loh Y.H."/>
            <person name="Halpern A.L."/>
            <person name="Lee A.P."/>
            <person name="Johnson J."/>
            <person name="Dandona N."/>
            <person name="Viswanathan L.D."/>
            <person name="Tay A."/>
            <person name="Venter J.C."/>
            <person name="Strausberg R.L."/>
            <person name="Brenner S."/>
        </authorList>
    </citation>
    <scope>NUCLEOTIDE SEQUENCE [LARGE SCALE GENOMIC DNA]</scope>
</reference>
<dbReference type="STRING" id="7868.ENSCMIP00000007761"/>
<reference evidence="2" key="3">
    <citation type="journal article" date="2014" name="Nature">
        <title>Elephant shark genome provides unique insights into gnathostome evolution.</title>
        <authorList>
            <consortium name="International Elephant Shark Genome Sequencing Consortium"/>
            <person name="Venkatesh B."/>
            <person name="Lee A.P."/>
            <person name="Ravi V."/>
            <person name="Maurya A.K."/>
            <person name="Lian M.M."/>
            <person name="Swann J.B."/>
            <person name="Ohta Y."/>
            <person name="Flajnik M.F."/>
            <person name="Sutoh Y."/>
            <person name="Kasahara M."/>
            <person name="Hoon S."/>
            <person name="Gangu V."/>
            <person name="Roy S.W."/>
            <person name="Irimia M."/>
            <person name="Korzh V."/>
            <person name="Kondrychyn I."/>
            <person name="Lim Z.W."/>
            <person name="Tay B.H."/>
            <person name="Tohari S."/>
            <person name="Kong K.W."/>
            <person name="Ho S."/>
            <person name="Lorente-Galdos B."/>
            <person name="Quilez J."/>
            <person name="Marques-Bonet T."/>
            <person name="Raney B.J."/>
            <person name="Ingham P.W."/>
            <person name="Tay A."/>
            <person name="Hillier L.W."/>
            <person name="Minx P."/>
            <person name="Boehm T."/>
            <person name="Wilson R.K."/>
            <person name="Brenner S."/>
            <person name="Warren W.C."/>
        </authorList>
    </citation>
    <scope>NUCLEOTIDE SEQUENCE [LARGE SCALE GENOMIC DNA]</scope>
</reference>
<sequence length="88" mass="9451">MYCAYPVTGVTNSSLMYFYNGKTVYAQSPNGEDFRDTSSYPSSKAPSSMFSSSFLMPGRRLLACSLGLLLARSLAVCPTISLSPPPPP</sequence>
<dbReference type="AlphaFoldDB" id="A0A4W3GVX4"/>